<dbReference type="Proteomes" id="UP000197277">
    <property type="component" value="Unassembled WGS sequence"/>
</dbReference>
<keyword evidence="1" id="KW-0472">Membrane</keyword>
<feature type="signal peptide" evidence="2">
    <location>
        <begin position="1"/>
        <end position="34"/>
    </location>
</feature>
<keyword evidence="1" id="KW-1133">Transmembrane helix</keyword>
<keyword evidence="1" id="KW-0812">Transmembrane</keyword>
<keyword evidence="2" id="KW-0732">Signal</keyword>
<protein>
    <submittedName>
        <fullName evidence="3">Uncharacterized protein</fullName>
    </submittedName>
</protein>
<organism evidence="3 4">
    <name type="scientific">Hymenobacter amundsenii</name>
    <dbReference type="NCBI Taxonomy" id="2006685"/>
    <lineage>
        <taxon>Bacteria</taxon>
        <taxon>Pseudomonadati</taxon>
        <taxon>Bacteroidota</taxon>
        <taxon>Cytophagia</taxon>
        <taxon>Cytophagales</taxon>
        <taxon>Hymenobacteraceae</taxon>
        <taxon>Hymenobacter</taxon>
    </lineage>
</organism>
<accession>A0A246FNB2</accession>
<gene>
    <name evidence="3" type="ORF">CDA63_04245</name>
</gene>
<evidence type="ECO:0000313" key="3">
    <source>
        <dbReference type="EMBL" id="OWP64256.1"/>
    </source>
</evidence>
<name>A0A246FNB2_9BACT</name>
<keyword evidence="4" id="KW-1185">Reference proteome</keyword>
<dbReference type="RefSeq" id="WP_088463212.1">
    <property type="nucleotide sequence ID" value="NZ_NIRR01000004.1"/>
</dbReference>
<reference evidence="3 4" key="1">
    <citation type="submission" date="2017-06" db="EMBL/GenBank/DDBJ databases">
        <title>Hymenobacter amundsenii sp. nov. isolated from regoliths in Antarctica.</title>
        <authorList>
            <person name="Sedlacek I."/>
            <person name="Kralova S."/>
            <person name="Pantucek R."/>
            <person name="Svec P."/>
            <person name="Holochova P."/>
            <person name="Stankova E."/>
            <person name="Vrbovska V."/>
            <person name="Busse H.-J."/>
        </authorList>
    </citation>
    <scope>NUCLEOTIDE SEQUENCE [LARGE SCALE GENOMIC DNA]</scope>
    <source>
        <strain evidence="3 4">CCM 8682</strain>
    </source>
</reference>
<feature type="chain" id="PRO_5013394910" evidence="2">
    <location>
        <begin position="35"/>
        <end position="188"/>
    </location>
</feature>
<evidence type="ECO:0000256" key="1">
    <source>
        <dbReference type="SAM" id="Phobius"/>
    </source>
</evidence>
<proteinExistence type="predicted"/>
<dbReference type="AlphaFoldDB" id="A0A246FNB2"/>
<comment type="caution">
    <text evidence="3">The sequence shown here is derived from an EMBL/GenBank/DDBJ whole genome shotgun (WGS) entry which is preliminary data.</text>
</comment>
<sequence length="188" mass="19235">MPHPIIPAARSTRRLTRLAAVLSLLLLAAGCRSAQSAYQFRPASAVAVTDAELRLATTEAPAFPEIGSNQPAGPVLVVPPTPASQMAVAQKMKREAGPAPLRQLHRRAGRAQAASVAYAAAHPRQNSHSGGAQGTAEVGLGTTVLGVLGLVVGPIALLGLLIWGGPVWAVLAALAALAVLVAYIDPFQ</sequence>
<evidence type="ECO:0000256" key="2">
    <source>
        <dbReference type="SAM" id="SignalP"/>
    </source>
</evidence>
<feature type="transmembrane region" description="Helical" evidence="1">
    <location>
        <begin position="138"/>
        <end position="160"/>
    </location>
</feature>
<evidence type="ECO:0000313" key="4">
    <source>
        <dbReference type="Proteomes" id="UP000197277"/>
    </source>
</evidence>
<dbReference type="EMBL" id="NIRR01000004">
    <property type="protein sequence ID" value="OWP64256.1"/>
    <property type="molecule type" value="Genomic_DNA"/>
</dbReference>
<feature type="transmembrane region" description="Helical" evidence="1">
    <location>
        <begin position="167"/>
        <end position="184"/>
    </location>
</feature>